<feature type="chain" id="PRO_5015732650" evidence="2">
    <location>
        <begin position="18"/>
        <end position="256"/>
    </location>
</feature>
<feature type="compositionally biased region" description="Basic and acidic residues" evidence="1">
    <location>
        <begin position="214"/>
        <end position="256"/>
    </location>
</feature>
<evidence type="ECO:0000256" key="1">
    <source>
        <dbReference type="SAM" id="MobiDB-lite"/>
    </source>
</evidence>
<dbReference type="Proteomes" id="UP000237438">
    <property type="component" value="Unassembled WGS sequence"/>
</dbReference>
<keyword evidence="4" id="KW-1185">Reference proteome</keyword>
<feature type="region of interest" description="Disordered" evidence="1">
    <location>
        <begin position="159"/>
        <end position="256"/>
    </location>
</feature>
<feature type="compositionally biased region" description="Basic and acidic residues" evidence="1">
    <location>
        <begin position="183"/>
        <end position="206"/>
    </location>
</feature>
<dbReference type="STRING" id="225359.A0A2S4PTC5"/>
<gene>
    <name evidence="3" type="ORF">EPUL_002932</name>
</gene>
<organism evidence="3 4">
    <name type="scientific">Erysiphe pulchra</name>
    <dbReference type="NCBI Taxonomy" id="225359"/>
    <lineage>
        <taxon>Eukaryota</taxon>
        <taxon>Fungi</taxon>
        <taxon>Dikarya</taxon>
        <taxon>Ascomycota</taxon>
        <taxon>Pezizomycotina</taxon>
        <taxon>Leotiomycetes</taxon>
        <taxon>Erysiphales</taxon>
        <taxon>Erysiphaceae</taxon>
        <taxon>Erysiphe</taxon>
    </lineage>
</organism>
<proteinExistence type="predicted"/>
<name>A0A2S4PTC5_9PEZI</name>
<evidence type="ECO:0000313" key="4">
    <source>
        <dbReference type="Proteomes" id="UP000237438"/>
    </source>
</evidence>
<keyword evidence="2" id="KW-0732">Signal</keyword>
<dbReference type="AlphaFoldDB" id="A0A2S4PTC5"/>
<feature type="signal peptide" evidence="2">
    <location>
        <begin position="1"/>
        <end position="17"/>
    </location>
</feature>
<comment type="caution">
    <text evidence="3">The sequence shown here is derived from an EMBL/GenBank/DDBJ whole genome shotgun (WGS) entry which is preliminary data.</text>
</comment>
<reference evidence="3 4" key="1">
    <citation type="submission" date="2017-10" db="EMBL/GenBank/DDBJ databases">
        <title>Development of genomic resources for the powdery mildew, Erysiphe pulchra.</title>
        <authorList>
            <person name="Wadl P.A."/>
            <person name="Mack B.M."/>
            <person name="Moore G."/>
            <person name="Beltz S.B."/>
        </authorList>
    </citation>
    <scope>NUCLEOTIDE SEQUENCE [LARGE SCALE GENOMIC DNA]</scope>
    <source>
        <strain evidence="3">Cflorida</strain>
    </source>
</reference>
<feature type="compositionally biased region" description="Gly residues" evidence="1">
    <location>
        <begin position="168"/>
        <end position="177"/>
    </location>
</feature>
<protein>
    <submittedName>
        <fullName evidence="3">Uncharacterized protein</fullName>
    </submittedName>
</protein>
<evidence type="ECO:0000256" key="2">
    <source>
        <dbReference type="SAM" id="SignalP"/>
    </source>
</evidence>
<dbReference type="OrthoDB" id="2141239at2759"/>
<accession>A0A2S4PTC5</accession>
<evidence type="ECO:0000313" key="3">
    <source>
        <dbReference type="EMBL" id="POS85254.1"/>
    </source>
</evidence>
<sequence>MFAKQTLFLLAVALAEARFSQEQGNGAVQAIVALGDIGKSELIHADTIVEKLGNDDRVIAAARGYAAAEQNFNPFNVKIPSICAEKDLPKTEALRGVVPLIDPDVTGQDVENANSKASLLKPFDATGKSVAEVMAANGFSNFTAVKLDGTKVDLTGGKTGGADAKSGGASGASGGNGESKNAAGDKEKKEKAAGAGVGEEKKENEGKGAGAGAGEEKKENKEKTKVASEEKDTDANDKKAAGADKKKAGDDDDKKA</sequence>
<dbReference type="EMBL" id="PEDP01000668">
    <property type="protein sequence ID" value="POS85254.1"/>
    <property type="molecule type" value="Genomic_DNA"/>
</dbReference>